<dbReference type="Proteomes" id="UP000590749">
    <property type="component" value="Unassembled WGS sequence"/>
</dbReference>
<dbReference type="RefSeq" id="WP_183223352.1">
    <property type="nucleotide sequence ID" value="NZ_BMPW01000009.1"/>
</dbReference>
<sequence>MIRLCLVADDVDELHAAAAAALLHWVIGCCGAGWPGDQAWWAGEVRSPFRSALFCSISVRGVPVPAGGDRGGGALVPASRPVLLTARRDAVAALKHHLRPMRGLRTDRTAQTVITGHAFVQNLRRGHYELATETAPIRRVAAAFTELTHAI</sequence>
<comment type="caution">
    <text evidence="1">The sequence shown here is derived from an EMBL/GenBank/DDBJ whole genome shotgun (WGS) entry which is preliminary data.</text>
</comment>
<organism evidence="1 2">
    <name type="scientific">Actinoplanes campanulatus</name>
    <dbReference type="NCBI Taxonomy" id="113559"/>
    <lineage>
        <taxon>Bacteria</taxon>
        <taxon>Bacillati</taxon>
        <taxon>Actinomycetota</taxon>
        <taxon>Actinomycetes</taxon>
        <taxon>Micromonosporales</taxon>
        <taxon>Micromonosporaceae</taxon>
        <taxon>Actinoplanes</taxon>
    </lineage>
</organism>
<evidence type="ECO:0000313" key="2">
    <source>
        <dbReference type="Proteomes" id="UP000590749"/>
    </source>
</evidence>
<protein>
    <submittedName>
        <fullName evidence="1">Uncharacterized protein</fullName>
    </submittedName>
</protein>
<dbReference type="EMBL" id="JACHXF010000012">
    <property type="protein sequence ID" value="MBB3097873.1"/>
    <property type="molecule type" value="Genomic_DNA"/>
</dbReference>
<accession>A0A7W5AKB7</accession>
<reference evidence="1 2" key="1">
    <citation type="submission" date="2020-08" db="EMBL/GenBank/DDBJ databases">
        <title>Genomic Encyclopedia of Type Strains, Phase III (KMG-III): the genomes of soil and plant-associated and newly described type strains.</title>
        <authorList>
            <person name="Whitman W."/>
        </authorList>
    </citation>
    <scope>NUCLEOTIDE SEQUENCE [LARGE SCALE GENOMIC DNA]</scope>
    <source>
        <strain evidence="1 2">CECT 3287</strain>
    </source>
</reference>
<proteinExistence type="predicted"/>
<gene>
    <name evidence="1" type="ORF">FHR83_005557</name>
</gene>
<keyword evidence="2" id="KW-1185">Reference proteome</keyword>
<evidence type="ECO:0000313" key="1">
    <source>
        <dbReference type="EMBL" id="MBB3097873.1"/>
    </source>
</evidence>
<dbReference type="AlphaFoldDB" id="A0A7W5AKB7"/>
<dbReference type="PROSITE" id="PS51257">
    <property type="entry name" value="PROKAR_LIPOPROTEIN"/>
    <property type="match status" value="1"/>
</dbReference>
<name>A0A7W5AKB7_9ACTN</name>